<dbReference type="GO" id="GO:0003677">
    <property type="term" value="F:DNA binding"/>
    <property type="evidence" value="ECO:0007669"/>
    <property type="project" value="UniProtKB-KW"/>
</dbReference>
<evidence type="ECO:0000256" key="3">
    <source>
        <dbReference type="ARBA" id="ARBA00023163"/>
    </source>
</evidence>
<dbReference type="Gene3D" id="1.10.10.10">
    <property type="entry name" value="Winged helix-like DNA-binding domain superfamily/Winged helix DNA-binding domain"/>
    <property type="match status" value="1"/>
</dbReference>
<evidence type="ECO:0000313" key="6">
    <source>
        <dbReference type="Proteomes" id="UP001157960"/>
    </source>
</evidence>
<proteinExistence type="predicted"/>
<dbReference type="Proteomes" id="UP001157960">
    <property type="component" value="Unassembled WGS sequence"/>
</dbReference>
<evidence type="ECO:0000313" key="5">
    <source>
        <dbReference type="EMBL" id="SMP15755.1"/>
    </source>
</evidence>
<dbReference type="PANTHER" id="PTHR42756:SF1">
    <property type="entry name" value="TRANSCRIPTIONAL REPRESSOR OF EMRAB OPERON"/>
    <property type="match status" value="1"/>
</dbReference>
<keyword evidence="2 5" id="KW-0238">DNA-binding</keyword>
<comment type="caution">
    <text evidence="5">The sequence shown here is derived from an EMBL/GenBank/DDBJ whole genome shotgun (WGS) entry which is preliminary data.</text>
</comment>
<accession>A0ABY1NS91</accession>
<dbReference type="PRINTS" id="PR00598">
    <property type="entry name" value="HTHMARR"/>
</dbReference>
<name>A0ABY1NS91_9FLAO</name>
<reference evidence="5 6" key="1">
    <citation type="submission" date="2017-05" db="EMBL/GenBank/DDBJ databases">
        <authorList>
            <person name="Varghese N."/>
            <person name="Submissions S."/>
        </authorList>
    </citation>
    <scope>NUCLEOTIDE SEQUENCE [LARGE SCALE GENOMIC DNA]</scope>
    <source>
        <strain evidence="5 6">DSM 28214</strain>
    </source>
</reference>
<keyword evidence="1" id="KW-0805">Transcription regulation</keyword>
<dbReference type="SMART" id="SM00347">
    <property type="entry name" value="HTH_MARR"/>
    <property type="match status" value="1"/>
</dbReference>
<gene>
    <name evidence="5" type="ORF">SAMN06264346_103199</name>
</gene>
<evidence type="ECO:0000256" key="2">
    <source>
        <dbReference type="ARBA" id="ARBA00023125"/>
    </source>
</evidence>
<dbReference type="SUPFAM" id="SSF46785">
    <property type="entry name" value="Winged helix' DNA-binding domain"/>
    <property type="match status" value="1"/>
</dbReference>
<dbReference type="InterPro" id="IPR036388">
    <property type="entry name" value="WH-like_DNA-bd_sf"/>
</dbReference>
<organism evidence="5 6">
    <name type="scientific">Chryseobacterium profundimaris</name>
    <dbReference type="NCBI Taxonomy" id="1387275"/>
    <lineage>
        <taxon>Bacteria</taxon>
        <taxon>Pseudomonadati</taxon>
        <taxon>Bacteroidota</taxon>
        <taxon>Flavobacteriia</taxon>
        <taxon>Flavobacteriales</taxon>
        <taxon>Weeksellaceae</taxon>
        <taxon>Chryseobacterium group</taxon>
        <taxon>Chryseobacterium</taxon>
    </lineage>
</organism>
<protein>
    <submittedName>
        <fullName evidence="5">DNA-binding transcriptional regulator, MarR family</fullName>
    </submittedName>
</protein>
<dbReference type="EMBL" id="FXTZ01000003">
    <property type="protein sequence ID" value="SMP15755.1"/>
    <property type="molecule type" value="Genomic_DNA"/>
</dbReference>
<keyword evidence="3" id="KW-0804">Transcription</keyword>
<sequence length="243" mass="28574">MIVYYYTNIIKFSILYLIFNIMNYRLTQEVIQLLEEFDKDNEKSYYTTDINGFQQWISDKAAATSSNKEEPYWEGKESGRSPESAISTLLVHLNRYAKNYSKSAISDSGFVSQEDFIYLINLKAFGQMTKMELIKRNIHDKPVGMLIITRLLKNGWIEQRESDTDRRSKLINITEKGKEALDQQMTKIRKATDIVAGNLTHNEKMELIRILNKLDRFHYPIFSKNIDSKDLIKTVYEEYTFKN</sequence>
<dbReference type="PROSITE" id="PS50995">
    <property type="entry name" value="HTH_MARR_2"/>
    <property type="match status" value="1"/>
</dbReference>
<dbReference type="InterPro" id="IPR036390">
    <property type="entry name" value="WH_DNA-bd_sf"/>
</dbReference>
<evidence type="ECO:0000256" key="1">
    <source>
        <dbReference type="ARBA" id="ARBA00023015"/>
    </source>
</evidence>
<dbReference type="PANTHER" id="PTHR42756">
    <property type="entry name" value="TRANSCRIPTIONAL REGULATOR, MARR"/>
    <property type="match status" value="1"/>
</dbReference>
<keyword evidence="6" id="KW-1185">Reference proteome</keyword>
<evidence type="ECO:0000259" key="4">
    <source>
        <dbReference type="PROSITE" id="PS50995"/>
    </source>
</evidence>
<feature type="domain" description="HTH marR-type" evidence="4">
    <location>
        <begin position="83"/>
        <end position="216"/>
    </location>
</feature>
<dbReference type="InterPro" id="IPR000835">
    <property type="entry name" value="HTH_MarR-typ"/>
</dbReference>